<gene>
    <name evidence="1" type="primary">ERG11_2</name>
    <name evidence="1" type="ORF">H4S07_005288</name>
</gene>
<organism evidence="1 2">
    <name type="scientific">Coemansia furcata</name>
    <dbReference type="NCBI Taxonomy" id="417177"/>
    <lineage>
        <taxon>Eukaryota</taxon>
        <taxon>Fungi</taxon>
        <taxon>Fungi incertae sedis</taxon>
        <taxon>Zoopagomycota</taxon>
        <taxon>Kickxellomycotina</taxon>
        <taxon>Kickxellomycetes</taxon>
        <taxon>Kickxellales</taxon>
        <taxon>Kickxellaceae</taxon>
        <taxon>Coemansia</taxon>
    </lineage>
</organism>
<reference evidence="1" key="1">
    <citation type="submission" date="2022-07" db="EMBL/GenBank/DDBJ databases">
        <title>Phylogenomic reconstructions and comparative analyses of Kickxellomycotina fungi.</title>
        <authorList>
            <person name="Reynolds N.K."/>
            <person name="Stajich J.E."/>
            <person name="Barry K."/>
            <person name="Grigoriev I.V."/>
            <person name="Crous P."/>
            <person name="Smith M.E."/>
        </authorList>
    </citation>
    <scope>NUCLEOTIDE SEQUENCE</scope>
    <source>
        <strain evidence="1">CBS 102833</strain>
    </source>
</reference>
<protein>
    <submittedName>
        <fullName evidence="1">Lanosterol 14-alpha-demethylase</fullName>
        <ecNumber evidence="1">1.14.14.154</ecNumber>
    </submittedName>
</protein>
<proteinExistence type="predicted"/>
<accession>A0ACC1L2C8</accession>
<dbReference type="EC" id="1.14.14.154" evidence="1"/>
<keyword evidence="2" id="KW-1185">Reference proteome</keyword>
<evidence type="ECO:0000313" key="1">
    <source>
        <dbReference type="EMBL" id="KAJ2800006.1"/>
    </source>
</evidence>
<sequence>MFGRRMTVCVDIDGNDFVFNAKHSCVTAEDAYNSFTKPIFGEGVVYDVPNSVLMEQKRMIKAGLSADNFRAYVPIFIHEVNQYVDKHWTESEGT</sequence>
<dbReference type="Proteomes" id="UP001140096">
    <property type="component" value="Unassembled WGS sequence"/>
</dbReference>
<dbReference type="EMBL" id="JANBUP010002521">
    <property type="protein sequence ID" value="KAJ2800006.1"/>
    <property type="molecule type" value="Genomic_DNA"/>
</dbReference>
<keyword evidence="1" id="KW-0560">Oxidoreductase</keyword>
<evidence type="ECO:0000313" key="2">
    <source>
        <dbReference type="Proteomes" id="UP001140096"/>
    </source>
</evidence>
<comment type="caution">
    <text evidence="1">The sequence shown here is derived from an EMBL/GenBank/DDBJ whole genome shotgun (WGS) entry which is preliminary data.</text>
</comment>
<name>A0ACC1L2C8_9FUNG</name>
<feature type="non-terminal residue" evidence="1">
    <location>
        <position position="94"/>
    </location>
</feature>